<accession>A0A103XMF2</accession>
<reference evidence="1 2" key="1">
    <citation type="journal article" date="2016" name="Sci. Rep.">
        <title>The genome sequence of the outbreeding globe artichoke constructed de novo incorporating a phase-aware low-pass sequencing strategy of F1 progeny.</title>
        <authorList>
            <person name="Scaglione D."/>
            <person name="Reyes-Chin-Wo S."/>
            <person name="Acquadro A."/>
            <person name="Froenicke L."/>
            <person name="Portis E."/>
            <person name="Beitel C."/>
            <person name="Tirone M."/>
            <person name="Mauro R."/>
            <person name="Lo Monaco A."/>
            <person name="Mauromicale G."/>
            <person name="Faccioli P."/>
            <person name="Cattivelli L."/>
            <person name="Rieseberg L."/>
            <person name="Michelmore R."/>
            <person name="Lanteri S."/>
        </authorList>
    </citation>
    <scope>NUCLEOTIDE SEQUENCE [LARGE SCALE GENOMIC DNA]</scope>
    <source>
        <strain evidence="1">2C</strain>
    </source>
</reference>
<dbReference type="EMBL" id="LEKV01004775">
    <property type="protein sequence ID" value="KVH93373.1"/>
    <property type="molecule type" value="Genomic_DNA"/>
</dbReference>
<dbReference type="Gramene" id="KVH93373">
    <property type="protein sequence ID" value="KVH93373"/>
    <property type="gene ID" value="Ccrd_004579"/>
</dbReference>
<dbReference type="AlphaFoldDB" id="A0A103XMF2"/>
<comment type="caution">
    <text evidence="1">The sequence shown here is derived from an EMBL/GenBank/DDBJ whole genome shotgun (WGS) entry which is preliminary data.</text>
</comment>
<keyword evidence="2" id="KW-1185">Reference proteome</keyword>
<sequence length="83" mass="9308">MHEVLMYRSGKTAAATTATSVNLGVELSVIEKRPAARRYNLKPLHWSKVSRMGKYFKDMKVAAFNSKLYHGCVSKAGSEQSRM</sequence>
<evidence type="ECO:0000313" key="2">
    <source>
        <dbReference type="Proteomes" id="UP000243975"/>
    </source>
</evidence>
<organism evidence="1 2">
    <name type="scientific">Cynara cardunculus var. scolymus</name>
    <name type="common">Globe artichoke</name>
    <name type="synonym">Cynara scolymus</name>
    <dbReference type="NCBI Taxonomy" id="59895"/>
    <lineage>
        <taxon>Eukaryota</taxon>
        <taxon>Viridiplantae</taxon>
        <taxon>Streptophyta</taxon>
        <taxon>Embryophyta</taxon>
        <taxon>Tracheophyta</taxon>
        <taxon>Spermatophyta</taxon>
        <taxon>Magnoliopsida</taxon>
        <taxon>eudicotyledons</taxon>
        <taxon>Gunneridae</taxon>
        <taxon>Pentapetalae</taxon>
        <taxon>asterids</taxon>
        <taxon>campanulids</taxon>
        <taxon>Asterales</taxon>
        <taxon>Asteraceae</taxon>
        <taxon>Carduoideae</taxon>
        <taxon>Cardueae</taxon>
        <taxon>Carduinae</taxon>
        <taxon>Cynara</taxon>
    </lineage>
</organism>
<proteinExistence type="predicted"/>
<evidence type="ECO:0000313" key="1">
    <source>
        <dbReference type="EMBL" id="KVH93373.1"/>
    </source>
</evidence>
<protein>
    <submittedName>
        <fullName evidence="1">Uncharacterized protein</fullName>
    </submittedName>
</protein>
<name>A0A103XMF2_CYNCS</name>
<gene>
    <name evidence="1" type="ORF">Ccrd_004579</name>
</gene>
<dbReference type="Proteomes" id="UP000243975">
    <property type="component" value="Unassembled WGS sequence"/>
</dbReference>